<feature type="coiled-coil region" evidence="1">
    <location>
        <begin position="189"/>
        <end position="223"/>
    </location>
</feature>
<dbReference type="Proteomes" id="UP000002949">
    <property type="component" value="Unassembled WGS sequence"/>
</dbReference>
<keyword evidence="3" id="KW-1133">Transmembrane helix</keyword>
<dbReference type="AlphaFoldDB" id="G6Y6P4"/>
<dbReference type="PATRIC" id="fig|1082933.3.peg.1534"/>
<sequence>MLNNGRKQSGAAPLPFIPICLVLFGFAAIVFVPPETKPPVTAVQVTQPNDVPMGPASAAQKQTLEERDLAERERAANEQSFLTRRNDIDAIKTSAHEENLPRELAAPGLELAAEGVAARNPAEASLARTKQALDEERRKVELLEREIAEARQAFEVLVASAKLAATTQAGAIQGRQLAEAARNTAEVSLAGTRRALEEERRKVGLLERDIAKARQSIEALEGSAKLAATTQAGAIQGRQLAEAAARQAGEALARERERASSLASDLETARQERDAAKKELTRISTAFKEAWEQEREKAIGLARDLASARKDIAALKRAAERRTSQVENAAKARPIDRASARASQRRSSPNSGQQEVGSAEVRKSRAARLMTIELPDALLPTRPPAEGLRQ</sequence>
<feature type="region of interest" description="Disordered" evidence="2">
    <location>
        <begin position="318"/>
        <end position="364"/>
    </location>
</feature>
<dbReference type="EMBL" id="AGSN01000071">
    <property type="protein sequence ID" value="EHH12734.1"/>
    <property type="molecule type" value="Genomic_DNA"/>
</dbReference>
<keyword evidence="3" id="KW-0812">Transmembrane</keyword>
<dbReference type="RefSeq" id="WP_006201073.1">
    <property type="nucleotide sequence ID" value="NZ_AGSN01000071.1"/>
</dbReference>
<gene>
    <name evidence="4" type="ORF">MEA186_08044</name>
</gene>
<protein>
    <submittedName>
        <fullName evidence="4">Uncharacterized protein</fullName>
    </submittedName>
</protein>
<keyword evidence="5" id="KW-1185">Reference proteome</keyword>
<evidence type="ECO:0000313" key="4">
    <source>
        <dbReference type="EMBL" id="EHH12734.1"/>
    </source>
</evidence>
<evidence type="ECO:0000256" key="2">
    <source>
        <dbReference type="SAM" id="MobiDB-lite"/>
    </source>
</evidence>
<dbReference type="STRING" id="1082933.A6B35_08235"/>
<name>G6Y6P4_9HYPH</name>
<evidence type="ECO:0000313" key="5">
    <source>
        <dbReference type="Proteomes" id="UP000002949"/>
    </source>
</evidence>
<feature type="compositionally biased region" description="Basic and acidic residues" evidence="2">
    <location>
        <begin position="267"/>
        <end position="277"/>
    </location>
</feature>
<keyword evidence="3" id="KW-0472">Membrane</keyword>
<dbReference type="KEGG" id="mamo:A6B35_08235"/>
<reference evidence="4 5" key="1">
    <citation type="journal article" date="2012" name="J. Bacteriol.">
        <title>Draft Genome Sequence of Plant Growth-Promoting Rhizobium Mesorhizobium amorphae, Isolated from Zinc-Lead Mine Tailings.</title>
        <authorList>
            <person name="Hao X."/>
            <person name="Lin Y."/>
            <person name="Johnstone L."/>
            <person name="Baltrus D.A."/>
            <person name="Miller S.J."/>
            <person name="Wei G."/>
            <person name="Rensing C."/>
        </authorList>
    </citation>
    <scope>NUCLEOTIDE SEQUENCE [LARGE SCALE GENOMIC DNA]</scope>
    <source>
        <strain evidence="4 5">CCNWGS0123</strain>
    </source>
</reference>
<feature type="coiled-coil region" evidence="1">
    <location>
        <begin position="126"/>
        <end position="160"/>
    </location>
</feature>
<evidence type="ECO:0000256" key="3">
    <source>
        <dbReference type="SAM" id="Phobius"/>
    </source>
</evidence>
<accession>G6Y6P4</accession>
<organism evidence="4 5">
    <name type="scientific">Mesorhizobium amorphae CCNWGS0123</name>
    <dbReference type="NCBI Taxonomy" id="1082933"/>
    <lineage>
        <taxon>Bacteria</taxon>
        <taxon>Pseudomonadati</taxon>
        <taxon>Pseudomonadota</taxon>
        <taxon>Alphaproteobacteria</taxon>
        <taxon>Hyphomicrobiales</taxon>
        <taxon>Phyllobacteriaceae</taxon>
        <taxon>Mesorhizobium</taxon>
    </lineage>
</organism>
<dbReference type="OrthoDB" id="8070718at2"/>
<feature type="region of interest" description="Disordered" evidence="2">
    <location>
        <begin position="251"/>
        <end position="277"/>
    </location>
</feature>
<dbReference type="eggNOG" id="COG1196">
    <property type="taxonomic scope" value="Bacteria"/>
</dbReference>
<feature type="transmembrane region" description="Helical" evidence="3">
    <location>
        <begin position="12"/>
        <end position="32"/>
    </location>
</feature>
<keyword evidence="1" id="KW-0175">Coiled coil</keyword>
<evidence type="ECO:0000256" key="1">
    <source>
        <dbReference type="SAM" id="Coils"/>
    </source>
</evidence>
<proteinExistence type="predicted"/>